<evidence type="ECO:0000313" key="4">
    <source>
        <dbReference type="Proteomes" id="UP000031512"/>
    </source>
</evidence>
<dbReference type="SUPFAM" id="SSF53474">
    <property type="entry name" value="alpha/beta-Hydrolases"/>
    <property type="match status" value="1"/>
</dbReference>
<keyword evidence="1" id="KW-0732">Signal</keyword>
<dbReference type="InterPro" id="IPR022742">
    <property type="entry name" value="Hydrolase_4"/>
</dbReference>
<dbReference type="EMBL" id="ACOU01000004">
    <property type="protein sequence ID" value="EKX72777.1"/>
    <property type="molecule type" value="Genomic_DNA"/>
</dbReference>
<dbReference type="AlphaFoldDB" id="L1LBJ1"/>
<sequence>MNFIAILFVLHVFAAGLCENTRSAEKVTLDIAHVDSCSIKTLKRWVYELCTGIYTAKDGYQISTVVDKETPLWISARGHSCEHVVVVFGKNGIPRSVVVYTSDDEHAKSCLYLERVGSEWVSVTEEEFYKRFHALIVKEALFDSVEVDINQKETSIRLYATNSPSLPFLVYAPNVGYRIKRVGDGWIKTIWKAKLEDEECTYASLYPKDEPKLAYLIVRNPDVTRKMFFHKANSSWEPIKKEIYLKELDKAGFNLAKLNDKATLDIRNVDKGKFRDHAYILRGYEALYRPLPGFRIDKVVDGEDLIWEPLDGEQCIYVSAIVQDVLPVTCYLFIVDEHDDRTILHYIKDGNSWRFVDNDTYFTFLTDGDNPAFTHRGGTHKLVSSGFKNKQGHRLTTYASTVDNPKGDIILVHGFRGYFKADFGRYNYLWNFKQFGYPSAPNVYKLFVDEDSELQKNPSVANRYKHLFEHASEDDFNAFEMAHKFKYNGGFSQVLNKLGYNVYGFDHQSQGLSEAISDLRCYVNNFKDYIYDTLQFVSIVKRGKFGDPDEEWNEGAVYKNIPTDRKVFLIGHSMGANISIRAIQEFHKHAEGGARLIDGLICTSAMLNLDHHLNTPVKRLFRKMSKLLTLLVPYETTRYEQLLDNGESFDMFARYNDPFFHSSWTVMKTHTTLFDAAEDIHKEEHMRYYPKDLPTLLFHANDDFMCNIKGPRDMIKNYFSDSKVTRLIEIEGTCHYLTVAHAGSRLVLQFHDWLHNTPKMTSATRGIALKSDEL</sequence>
<dbReference type="KEGG" id="beq:BEWA_013360"/>
<evidence type="ECO:0000259" key="2">
    <source>
        <dbReference type="Pfam" id="PF12146"/>
    </source>
</evidence>
<dbReference type="InterPro" id="IPR007480">
    <property type="entry name" value="DUF529"/>
</dbReference>
<dbReference type="VEuPathDB" id="PiroplasmaDB:BEWA_013360"/>
<name>L1LBJ1_THEEQ</name>
<dbReference type="PANTHER" id="PTHR11614">
    <property type="entry name" value="PHOSPHOLIPASE-RELATED"/>
    <property type="match status" value="1"/>
</dbReference>
<gene>
    <name evidence="3" type="ORF">BEWA_013360</name>
</gene>
<evidence type="ECO:0000313" key="3">
    <source>
        <dbReference type="EMBL" id="EKX72777.1"/>
    </source>
</evidence>
<feature type="chain" id="PRO_5003953040" description="Serine aminopeptidase S33 domain-containing protein" evidence="1">
    <location>
        <begin position="19"/>
        <end position="774"/>
    </location>
</feature>
<dbReference type="Pfam" id="PF04385">
    <property type="entry name" value="FAINT"/>
    <property type="match status" value="1"/>
</dbReference>
<dbReference type="Proteomes" id="UP000031512">
    <property type="component" value="Unassembled WGS sequence"/>
</dbReference>
<dbReference type="InterPro" id="IPR029058">
    <property type="entry name" value="AB_hydrolase_fold"/>
</dbReference>
<protein>
    <recommendedName>
        <fullName evidence="2">Serine aminopeptidase S33 domain-containing protein</fullName>
    </recommendedName>
</protein>
<dbReference type="STRING" id="1537102.L1LBJ1"/>
<dbReference type="eggNOG" id="ENOG502RSYW">
    <property type="taxonomic scope" value="Eukaryota"/>
</dbReference>
<dbReference type="Gene3D" id="3.40.50.1820">
    <property type="entry name" value="alpha/beta hydrolase"/>
    <property type="match status" value="1"/>
</dbReference>
<dbReference type="OrthoDB" id="2498029at2759"/>
<evidence type="ECO:0000256" key="1">
    <source>
        <dbReference type="SAM" id="SignalP"/>
    </source>
</evidence>
<dbReference type="Pfam" id="PF12146">
    <property type="entry name" value="Hydrolase_4"/>
    <property type="match status" value="1"/>
</dbReference>
<feature type="signal peptide" evidence="1">
    <location>
        <begin position="1"/>
        <end position="18"/>
    </location>
</feature>
<organism evidence="3 4">
    <name type="scientific">Theileria equi strain WA</name>
    <dbReference type="NCBI Taxonomy" id="1537102"/>
    <lineage>
        <taxon>Eukaryota</taxon>
        <taxon>Sar</taxon>
        <taxon>Alveolata</taxon>
        <taxon>Apicomplexa</taxon>
        <taxon>Aconoidasida</taxon>
        <taxon>Piroplasmida</taxon>
        <taxon>Theileriidae</taxon>
        <taxon>Theileria</taxon>
    </lineage>
</organism>
<dbReference type="InterPro" id="IPR051044">
    <property type="entry name" value="MAG_DAG_Lipase"/>
</dbReference>
<accession>L1LBJ1</accession>
<proteinExistence type="predicted"/>
<keyword evidence="4" id="KW-1185">Reference proteome</keyword>
<dbReference type="RefSeq" id="XP_004832229.1">
    <property type="nucleotide sequence ID" value="XM_004832172.1"/>
</dbReference>
<comment type="caution">
    <text evidence="3">The sequence shown here is derived from an EMBL/GenBank/DDBJ whole genome shotgun (WGS) entry which is preliminary data.</text>
</comment>
<dbReference type="GeneID" id="15804412"/>
<feature type="domain" description="Serine aminopeptidase S33" evidence="2">
    <location>
        <begin position="491"/>
        <end position="736"/>
    </location>
</feature>
<reference evidence="3 4" key="1">
    <citation type="journal article" date="2012" name="BMC Genomics">
        <title>Comparative genomic analysis and phylogenetic position of Theileria equi.</title>
        <authorList>
            <person name="Kappmeyer L.S."/>
            <person name="Thiagarajan M."/>
            <person name="Herndon D.R."/>
            <person name="Ramsay J.D."/>
            <person name="Caler E."/>
            <person name="Djikeng A."/>
            <person name="Gillespie J.J."/>
            <person name="Lau A.O."/>
            <person name="Roalson E.H."/>
            <person name="Silva J.C."/>
            <person name="Silva M.G."/>
            <person name="Suarez C.E."/>
            <person name="Ueti M.W."/>
            <person name="Nene V.M."/>
            <person name="Mealey R.H."/>
            <person name="Knowles D.P."/>
            <person name="Brayton K.A."/>
        </authorList>
    </citation>
    <scope>NUCLEOTIDE SEQUENCE [LARGE SCALE GENOMIC DNA]</scope>
    <source>
        <strain evidence="3 4">WA</strain>
    </source>
</reference>